<dbReference type="AlphaFoldDB" id="A0A7L5BPR4"/>
<proteinExistence type="predicted"/>
<evidence type="ECO:0000313" key="2">
    <source>
        <dbReference type="Proteomes" id="UP000464865"/>
    </source>
</evidence>
<protein>
    <submittedName>
        <fullName evidence="1">Uncharacterized protein</fullName>
    </submittedName>
</protein>
<keyword evidence="2" id="KW-1185">Reference proteome</keyword>
<dbReference type="KEGG" id="roy:G3A56_23355"/>
<reference evidence="1 2" key="1">
    <citation type="submission" date="2020-02" db="EMBL/GenBank/DDBJ databases">
        <title>Plant-Promoting Endophytic Bacterium Rhizobium oryzihabitans sp. nov., Isolated from the Root of Rice.</title>
        <authorList>
            <person name="zhao J."/>
            <person name="Zhang G."/>
        </authorList>
    </citation>
    <scope>NUCLEOTIDE SEQUENCE [LARGE SCALE GENOMIC DNA]</scope>
    <source>
        <strain evidence="1 2">M15</strain>
    </source>
</reference>
<organism evidence="1 2">
    <name type="scientific">Rhizobium oryzihabitans</name>
    <dbReference type="NCBI Taxonomy" id="2267833"/>
    <lineage>
        <taxon>Bacteria</taxon>
        <taxon>Pseudomonadati</taxon>
        <taxon>Pseudomonadota</taxon>
        <taxon>Alphaproteobacteria</taxon>
        <taxon>Hyphomicrobiales</taxon>
        <taxon>Rhizobiaceae</taxon>
        <taxon>Rhizobium/Agrobacterium group</taxon>
        <taxon>Rhizobium</taxon>
    </lineage>
</organism>
<evidence type="ECO:0000313" key="1">
    <source>
        <dbReference type="EMBL" id="QIB40755.1"/>
    </source>
</evidence>
<sequence>MQGGGRVRTSAPPDYTSVPIHHICTNKCNVGSNGNPAWTPQFQRFFDDAGLNIDNEINKIAVLGHRGPHPHAYQQYVFGQLQSSTQGIAPITPA</sequence>
<dbReference type="RefSeq" id="WP_164056841.1">
    <property type="nucleotide sequence ID" value="NZ_CP048635.1"/>
</dbReference>
<dbReference type="Proteomes" id="UP000464865">
    <property type="component" value="Chromosome M15-12"/>
</dbReference>
<accession>A0A7L5BPR4</accession>
<name>A0A7L5BPR4_9HYPH</name>
<gene>
    <name evidence="1" type="ORF">G3A56_23355</name>
</gene>
<dbReference type="EMBL" id="CP048635">
    <property type="protein sequence ID" value="QIB40755.1"/>
    <property type="molecule type" value="Genomic_DNA"/>
</dbReference>
<dbReference type="Pfam" id="PF14412">
    <property type="entry name" value="AHH"/>
    <property type="match status" value="1"/>
</dbReference>
<dbReference type="InterPro" id="IPR032871">
    <property type="entry name" value="AHH_dom_containing"/>
</dbReference>